<evidence type="ECO:0000313" key="2">
    <source>
        <dbReference type="EMBL" id="TMV09921.1"/>
    </source>
</evidence>
<dbReference type="EMBL" id="VCPD01000001">
    <property type="protein sequence ID" value="TMV09921.1"/>
    <property type="molecule type" value="Genomic_DNA"/>
</dbReference>
<accession>A0ABY2X3G0</accession>
<proteinExistence type="predicted"/>
<evidence type="ECO:0000256" key="1">
    <source>
        <dbReference type="SAM" id="MobiDB-lite"/>
    </source>
</evidence>
<sequence>MESAPMASMAIGSAWSWRGRTTRLAQAESVAQTGFWSVPEIVDSPAGPDALLSVARRRRVSGATGFAVQNVTASVMITNGARSYTMLLVEADAQSSPLLVFDGEMPPRDTDFWIGGITRYSTGEMDTAHSEEDGVTYLSSWRQATAAAAAQEQAPVSRPAAATASAAVELGSRQPLSS</sequence>
<protein>
    <submittedName>
        <fullName evidence="2">Uncharacterized protein</fullName>
    </submittedName>
</protein>
<comment type="caution">
    <text evidence="2">The sequence shown here is derived from an EMBL/GenBank/DDBJ whole genome shotgun (WGS) entry which is preliminary data.</text>
</comment>
<reference evidence="2 3" key="1">
    <citation type="submission" date="2019-05" db="EMBL/GenBank/DDBJ databases">
        <title>Ruegeria sp. nov., isolated from tidal flat.</title>
        <authorList>
            <person name="Kim W."/>
        </authorList>
    </citation>
    <scope>NUCLEOTIDE SEQUENCE [LARGE SCALE GENOMIC DNA]</scope>
    <source>
        <strain evidence="2 3">CAU 1488</strain>
    </source>
</reference>
<dbReference type="RefSeq" id="WP_138839980.1">
    <property type="nucleotide sequence ID" value="NZ_VCPD01000001.1"/>
</dbReference>
<organism evidence="2 3">
    <name type="scientific">Ruegeria sediminis</name>
    <dbReference type="NCBI Taxonomy" id="2583820"/>
    <lineage>
        <taxon>Bacteria</taxon>
        <taxon>Pseudomonadati</taxon>
        <taxon>Pseudomonadota</taxon>
        <taxon>Alphaproteobacteria</taxon>
        <taxon>Rhodobacterales</taxon>
        <taxon>Roseobacteraceae</taxon>
        <taxon>Ruegeria</taxon>
    </lineage>
</organism>
<dbReference type="Proteomes" id="UP001193035">
    <property type="component" value="Unassembled WGS sequence"/>
</dbReference>
<feature type="region of interest" description="Disordered" evidence="1">
    <location>
        <begin position="150"/>
        <end position="178"/>
    </location>
</feature>
<evidence type="ECO:0000313" key="3">
    <source>
        <dbReference type="Proteomes" id="UP001193035"/>
    </source>
</evidence>
<name>A0ABY2X3G0_9RHOB</name>
<keyword evidence="3" id="KW-1185">Reference proteome</keyword>
<feature type="compositionally biased region" description="Low complexity" evidence="1">
    <location>
        <begin position="150"/>
        <end position="168"/>
    </location>
</feature>
<gene>
    <name evidence="2" type="ORF">FGK63_02290</name>
</gene>